<feature type="chain" id="PRO_5035475399" description="Lipoxygenase domain-containing protein" evidence="4">
    <location>
        <begin position="26"/>
        <end position="581"/>
    </location>
</feature>
<keyword evidence="1" id="KW-0479">Metal-binding</keyword>
<organism evidence="6 7">
    <name type="scientific">Pythium oligandrum</name>
    <name type="common">Mycoparasitic fungus</name>
    <dbReference type="NCBI Taxonomy" id="41045"/>
    <lineage>
        <taxon>Eukaryota</taxon>
        <taxon>Sar</taxon>
        <taxon>Stramenopiles</taxon>
        <taxon>Oomycota</taxon>
        <taxon>Peronosporomycetes</taxon>
        <taxon>Pythiales</taxon>
        <taxon>Pythiaceae</taxon>
        <taxon>Pythium</taxon>
    </lineage>
</organism>
<protein>
    <recommendedName>
        <fullName evidence="5">Lipoxygenase domain-containing protein</fullName>
    </recommendedName>
</protein>
<accession>A0A8K1CT66</accession>
<dbReference type="InterPro" id="IPR013819">
    <property type="entry name" value="LipOase_C"/>
</dbReference>
<evidence type="ECO:0000256" key="4">
    <source>
        <dbReference type="SAM" id="SignalP"/>
    </source>
</evidence>
<keyword evidence="2" id="KW-0223">Dioxygenase</keyword>
<gene>
    <name evidence="6" type="ORF">Poli38472_001613</name>
</gene>
<keyword evidence="3" id="KW-0560">Oxidoreductase</keyword>
<dbReference type="AlphaFoldDB" id="A0A8K1CT66"/>
<comment type="caution">
    <text evidence="6">The sequence shown here is derived from an EMBL/GenBank/DDBJ whole genome shotgun (WGS) entry which is preliminary data.</text>
</comment>
<evidence type="ECO:0000313" key="6">
    <source>
        <dbReference type="EMBL" id="TMW69457.1"/>
    </source>
</evidence>
<dbReference type="Gene3D" id="1.20.245.10">
    <property type="entry name" value="Lipoxygenase-1, Domain 5"/>
    <property type="match status" value="1"/>
</dbReference>
<keyword evidence="4" id="KW-0732">Signal</keyword>
<dbReference type="GO" id="GO:0046872">
    <property type="term" value="F:metal ion binding"/>
    <property type="evidence" value="ECO:0007669"/>
    <property type="project" value="UniProtKB-KW"/>
</dbReference>
<dbReference type="GO" id="GO:0034440">
    <property type="term" value="P:lipid oxidation"/>
    <property type="evidence" value="ECO:0007669"/>
    <property type="project" value="InterPro"/>
</dbReference>
<evidence type="ECO:0000313" key="7">
    <source>
        <dbReference type="Proteomes" id="UP000794436"/>
    </source>
</evidence>
<dbReference type="PROSITE" id="PS51393">
    <property type="entry name" value="LIPOXYGENASE_3"/>
    <property type="match status" value="1"/>
</dbReference>
<proteinExistence type="predicted"/>
<evidence type="ECO:0000256" key="2">
    <source>
        <dbReference type="ARBA" id="ARBA00022964"/>
    </source>
</evidence>
<evidence type="ECO:0000256" key="1">
    <source>
        <dbReference type="ARBA" id="ARBA00022723"/>
    </source>
</evidence>
<dbReference type="EMBL" id="SPLM01000001">
    <property type="protein sequence ID" value="TMW69457.1"/>
    <property type="molecule type" value="Genomic_DNA"/>
</dbReference>
<dbReference type="InterPro" id="IPR000907">
    <property type="entry name" value="LipOase"/>
</dbReference>
<dbReference type="InterPro" id="IPR036226">
    <property type="entry name" value="LipOase_C_sf"/>
</dbReference>
<dbReference type="Proteomes" id="UP000794436">
    <property type="component" value="Unassembled WGS sequence"/>
</dbReference>
<dbReference type="Gene3D" id="3.10.450.60">
    <property type="match status" value="1"/>
</dbReference>
<dbReference type="SUPFAM" id="SSF48484">
    <property type="entry name" value="Lipoxigenase"/>
    <property type="match status" value="1"/>
</dbReference>
<keyword evidence="7" id="KW-1185">Reference proteome</keyword>
<dbReference type="OrthoDB" id="75140at2759"/>
<dbReference type="PANTHER" id="PTHR11771">
    <property type="entry name" value="LIPOXYGENASE"/>
    <property type="match status" value="1"/>
</dbReference>
<sequence length="581" mass="65623">MLQFFFQRHLVLLAFALLALHASLGSSVDGALSLPVKADKTGPRANAIAAMQTKIQNEPRTLPVGDQVVPFYMGPIPRPGSMAEQLRYKEVSIVQTHGNDVAQFMAMLVYSQSQQQKLTSVEAIAGIYELGTTKIEKPMSVDNSDANFGRQRMTHKAMKLRQVRLNEYADKPFSLTDTQLAETCGKGVTWDNIRSLRRLYVDDFGDVAQWNDPKTVDVKYAPNVVGFFCYNDERRVLLPIEIRYPDTGLAYTARDTPEEWTLAKMGLNAASFNYHQFHHMAEIHAVMIPVRVELYRHMSAEHPIRALLERHMLVDIGLEMLLHSVLLTPNTAMDKTFGWGAIGSARFLDNQTQKVVSFKNSLPTDLEARGLNDIPVHPYAIYGRRLYEDINRFVQRYVNAYYKNNAAVLTDFELQSWAKACSEVPQLRGFLSSFKARSQVQAALTHLIFQGAVKHHAMNGQATWHSSGAPYSMAALWKKMPTRKVQVGEKLNLMEYVAPALRIQDFVGLVSLFSRSVPASETLSQAYRAAPFNTEPLLTSAITDFERDLLKTDAFMVANEKNETWPFLVLRPTQTAFYSWV</sequence>
<feature type="domain" description="Lipoxygenase" evidence="5">
    <location>
        <begin position="220"/>
        <end position="581"/>
    </location>
</feature>
<evidence type="ECO:0000256" key="3">
    <source>
        <dbReference type="ARBA" id="ARBA00023002"/>
    </source>
</evidence>
<evidence type="ECO:0000259" key="5">
    <source>
        <dbReference type="PROSITE" id="PS51393"/>
    </source>
</evidence>
<feature type="signal peptide" evidence="4">
    <location>
        <begin position="1"/>
        <end position="25"/>
    </location>
</feature>
<dbReference type="GO" id="GO:0016702">
    <property type="term" value="F:oxidoreductase activity, acting on single donors with incorporation of molecular oxygen, incorporation of two atoms of oxygen"/>
    <property type="evidence" value="ECO:0007669"/>
    <property type="project" value="InterPro"/>
</dbReference>
<reference evidence="6" key="1">
    <citation type="submission" date="2019-03" db="EMBL/GenBank/DDBJ databases">
        <title>Long read genome sequence of the mycoparasitic Pythium oligandrum ATCC 38472 isolated from sugarbeet rhizosphere.</title>
        <authorList>
            <person name="Gaulin E."/>
        </authorList>
    </citation>
    <scope>NUCLEOTIDE SEQUENCE</scope>
    <source>
        <strain evidence="6">ATCC 38472_TT</strain>
    </source>
</reference>
<name>A0A8K1CT66_PYTOL</name>
<dbReference type="Pfam" id="PF00305">
    <property type="entry name" value="Lipoxygenase"/>
    <property type="match status" value="1"/>
</dbReference>